<dbReference type="AlphaFoldDB" id="A0A9D4MCM8"/>
<reference evidence="1" key="2">
    <citation type="submission" date="2020-11" db="EMBL/GenBank/DDBJ databases">
        <authorList>
            <person name="McCartney M.A."/>
            <person name="Auch B."/>
            <person name="Kono T."/>
            <person name="Mallez S."/>
            <person name="Becker A."/>
            <person name="Gohl D.M."/>
            <person name="Silverstein K.A.T."/>
            <person name="Koren S."/>
            <person name="Bechman K.B."/>
            <person name="Herman A."/>
            <person name="Abrahante J.E."/>
            <person name="Garbe J."/>
        </authorList>
    </citation>
    <scope>NUCLEOTIDE SEQUENCE</scope>
    <source>
        <strain evidence="1">Duluth1</strain>
        <tissue evidence="1">Whole animal</tissue>
    </source>
</reference>
<evidence type="ECO:0000313" key="2">
    <source>
        <dbReference type="Proteomes" id="UP000828390"/>
    </source>
</evidence>
<protein>
    <submittedName>
        <fullName evidence="1">Uncharacterized protein</fullName>
    </submittedName>
</protein>
<name>A0A9D4MCM8_DREPO</name>
<accession>A0A9D4MCM8</accession>
<organism evidence="1 2">
    <name type="scientific">Dreissena polymorpha</name>
    <name type="common">Zebra mussel</name>
    <name type="synonym">Mytilus polymorpha</name>
    <dbReference type="NCBI Taxonomy" id="45954"/>
    <lineage>
        <taxon>Eukaryota</taxon>
        <taxon>Metazoa</taxon>
        <taxon>Spiralia</taxon>
        <taxon>Lophotrochozoa</taxon>
        <taxon>Mollusca</taxon>
        <taxon>Bivalvia</taxon>
        <taxon>Autobranchia</taxon>
        <taxon>Heteroconchia</taxon>
        <taxon>Euheterodonta</taxon>
        <taxon>Imparidentia</taxon>
        <taxon>Neoheterodontei</taxon>
        <taxon>Myida</taxon>
        <taxon>Dreissenoidea</taxon>
        <taxon>Dreissenidae</taxon>
        <taxon>Dreissena</taxon>
    </lineage>
</organism>
<dbReference type="EMBL" id="JAIWYP010000002">
    <property type="protein sequence ID" value="KAH3873760.1"/>
    <property type="molecule type" value="Genomic_DNA"/>
</dbReference>
<gene>
    <name evidence="1" type="ORF">DPMN_036997</name>
</gene>
<proteinExistence type="predicted"/>
<dbReference type="OrthoDB" id="6129502at2759"/>
<sequence>MSGDADMDQRRGSEQGLLKSRTENEFLVKIGAKEEEFEWEPKIVNERLRRSSSFVCAQYDKPACFRAKPKTVAVVNPWKVNSQALRQLNMITRFGPRRYYINNQDIHQIGDVHLRGPTTQALGLCYPPKTVAAL</sequence>
<evidence type="ECO:0000313" key="1">
    <source>
        <dbReference type="EMBL" id="KAH3873760.1"/>
    </source>
</evidence>
<dbReference type="Proteomes" id="UP000828390">
    <property type="component" value="Unassembled WGS sequence"/>
</dbReference>
<reference evidence="1" key="1">
    <citation type="journal article" date="2019" name="bioRxiv">
        <title>The Genome of the Zebra Mussel, Dreissena polymorpha: A Resource for Invasive Species Research.</title>
        <authorList>
            <person name="McCartney M.A."/>
            <person name="Auch B."/>
            <person name="Kono T."/>
            <person name="Mallez S."/>
            <person name="Zhang Y."/>
            <person name="Obille A."/>
            <person name="Becker A."/>
            <person name="Abrahante J.E."/>
            <person name="Garbe J."/>
            <person name="Badalamenti J.P."/>
            <person name="Herman A."/>
            <person name="Mangelson H."/>
            <person name="Liachko I."/>
            <person name="Sullivan S."/>
            <person name="Sone E.D."/>
            <person name="Koren S."/>
            <person name="Silverstein K.A.T."/>
            <person name="Beckman K.B."/>
            <person name="Gohl D.M."/>
        </authorList>
    </citation>
    <scope>NUCLEOTIDE SEQUENCE</scope>
    <source>
        <strain evidence="1">Duluth1</strain>
        <tissue evidence="1">Whole animal</tissue>
    </source>
</reference>
<comment type="caution">
    <text evidence="1">The sequence shown here is derived from an EMBL/GenBank/DDBJ whole genome shotgun (WGS) entry which is preliminary data.</text>
</comment>
<keyword evidence="2" id="KW-1185">Reference proteome</keyword>